<reference evidence="2 3" key="1">
    <citation type="submission" date="2016-03" db="EMBL/GenBank/DDBJ databases">
        <title>Draft genome sequence of Paenibacillus glacialis DSM 22343.</title>
        <authorList>
            <person name="Shin S.-K."/>
            <person name="Yi H."/>
        </authorList>
    </citation>
    <scope>NUCLEOTIDE SEQUENCE [LARGE SCALE GENOMIC DNA]</scope>
    <source>
        <strain evidence="2 3">DSM 22343</strain>
    </source>
</reference>
<dbReference type="OrthoDB" id="2597073at2"/>
<dbReference type="STRING" id="494026.PGLA_02445"/>
<protein>
    <recommendedName>
        <fullName evidence="1">DUF1854 domain-containing protein</fullName>
    </recommendedName>
</protein>
<gene>
    <name evidence="2" type="ORF">PGLA_02445</name>
</gene>
<dbReference type="RefSeq" id="WP_068528125.1">
    <property type="nucleotide sequence ID" value="NZ_LVJH01000002.1"/>
</dbReference>
<organism evidence="2 3">
    <name type="scientific">Paenibacillus glacialis</name>
    <dbReference type="NCBI Taxonomy" id="494026"/>
    <lineage>
        <taxon>Bacteria</taxon>
        <taxon>Bacillati</taxon>
        <taxon>Bacillota</taxon>
        <taxon>Bacilli</taxon>
        <taxon>Bacillales</taxon>
        <taxon>Paenibacillaceae</taxon>
        <taxon>Paenibacillus</taxon>
    </lineage>
</organism>
<dbReference type="EMBL" id="LVJH01000002">
    <property type="protein sequence ID" value="OAB46259.1"/>
    <property type="molecule type" value="Genomic_DNA"/>
</dbReference>
<evidence type="ECO:0000313" key="2">
    <source>
        <dbReference type="EMBL" id="OAB46259.1"/>
    </source>
</evidence>
<evidence type="ECO:0000313" key="3">
    <source>
        <dbReference type="Proteomes" id="UP000076967"/>
    </source>
</evidence>
<evidence type="ECO:0000259" key="1">
    <source>
        <dbReference type="Pfam" id="PF08909"/>
    </source>
</evidence>
<accession>A0A168P014</accession>
<feature type="domain" description="DUF1854" evidence="1">
    <location>
        <begin position="21"/>
        <end position="147"/>
    </location>
</feature>
<proteinExistence type="predicted"/>
<comment type="caution">
    <text evidence="2">The sequence shown here is derived from an EMBL/GenBank/DDBJ whole genome shotgun (WGS) entry which is preliminary data.</text>
</comment>
<name>A0A168P014_9BACL</name>
<dbReference type="Proteomes" id="UP000076967">
    <property type="component" value="Unassembled WGS sequence"/>
</dbReference>
<sequence length="152" mass="18080">MIQLLRDLDGVLEIEKDGRRYTGVKLIRTFPLTMPNQYISVRLANDEEITMIADLSLLEEDSRMEAEQELQRYYMIHIISNIVSLKRSGSEWLWVVDTSYGRTYFRMNEMHESLHPLSLVSWILCDIEGRRYIITNIHELDENSLKQWEKIN</sequence>
<dbReference type="InterPro" id="IPR015005">
    <property type="entry name" value="DUF1854"/>
</dbReference>
<keyword evidence="3" id="KW-1185">Reference proteome</keyword>
<dbReference type="Pfam" id="PF08909">
    <property type="entry name" value="DUF1854"/>
    <property type="match status" value="1"/>
</dbReference>
<dbReference type="AlphaFoldDB" id="A0A168P014"/>